<feature type="domain" description="Peptidase C39" evidence="10">
    <location>
        <begin position="26"/>
        <end position="145"/>
    </location>
</feature>
<dbReference type="InterPro" id="IPR003593">
    <property type="entry name" value="AAA+_ATPase"/>
</dbReference>
<feature type="transmembrane region" description="Helical" evidence="7">
    <location>
        <begin position="291"/>
        <end position="311"/>
    </location>
</feature>
<dbReference type="RefSeq" id="WP_074025151.1">
    <property type="nucleotide sequence ID" value="NZ_CAWNAG010000161.1"/>
</dbReference>
<dbReference type="InterPro" id="IPR003439">
    <property type="entry name" value="ABC_transporter-like_ATP-bd"/>
</dbReference>
<dbReference type="PROSITE" id="PS50929">
    <property type="entry name" value="ABC_TM1F"/>
    <property type="match status" value="1"/>
</dbReference>
<dbReference type="PANTHER" id="PTHR24221">
    <property type="entry name" value="ATP-BINDING CASSETTE SUB-FAMILY B"/>
    <property type="match status" value="1"/>
</dbReference>
<evidence type="ECO:0000256" key="4">
    <source>
        <dbReference type="ARBA" id="ARBA00022840"/>
    </source>
</evidence>
<evidence type="ECO:0000313" key="12">
    <source>
        <dbReference type="Proteomes" id="UP000186268"/>
    </source>
</evidence>
<evidence type="ECO:0000313" key="11">
    <source>
        <dbReference type="EMBL" id="OKO99481.1"/>
    </source>
</evidence>
<keyword evidence="5 7" id="KW-1133">Transmembrane helix</keyword>
<dbReference type="InterPro" id="IPR036640">
    <property type="entry name" value="ABC1_TM_sf"/>
</dbReference>
<dbReference type="CDD" id="cd02419">
    <property type="entry name" value="Peptidase_C39C"/>
    <property type="match status" value="1"/>
</dbReference>
<dbReference type="GO" id="GO:0140359">
    <property type="term" value="F:ABC-type transporter activity"/>
    <property type="evidence" value="ECO:0007669"/>
    <property type="project" value="InterPro"/>
</dbReference>
<dbReference type="OrthoDB" id="6828292at2"/>
<dbReference type="InterPro" id="IPR039421">
    <property type="entry name" value="Type_1_exporter"/>
</dbReference>
<dbReference type="PROSITE" id="PS50990">
    <property type="entry name" value="PEPTIDASE_C39"/>
    <property type="match status" value="1"/>
</dbReference>
<evidence type="ECO:0000256" key="2">
    <source>
        <dbReference type="ARBA" id="ARBA00022692"/>
    </source>
</evidence>
<dbReference type="InterPro" id="IPR011527">
    <property type="entry name" value="ABC1_TM_dom"/>
</dbReference>
<evidence type="ECO:0000256" key="3">
    <source>
        <dbReference type="ARBA" id="ARBA00022741"/>
    </source>
</evidence>
<evidence type="ECO:0000259" key="10">
    <source>
        <dbReference type="PROSITE" id="PS50990"/>
    </source>
</evidence>
<dbReference type="GO" id="GO:0005524">
    <property type="term" value="F:ATP binding"/>
    <property type="evidence" value="ECO:0007669"/>
    <property type="project" value="UniProtKB-KW"/>
</dbReference>
<dbReference type="GO" id="GO:0034040">
    <property type="term" value="F:ATPase-coupled lipid transmembrane transporter activity"/>
    <property type="evidence" value="ECO:0007669"/>
    <property type="project" value="TreeGrafter"/>
</dbReference>
<dbReference type="Pfam" id="PF03412">
    <property type="entry name" value="Peptidase_C39"/>
    <property type="match status" value="1"/>
</dbReference>
<feature type="transmembrane region" description="Helical" evidence="7">
    <location>
        <begin position="175"/>
        <end position="195"/>
    </location>
</feature>
<evidence type="ECO:0000256" key="7">
    <source>
        <dbReference type="SAM" id="Phobius"/>
    </source>
</evidence>
<dbReference type="Gene3D" id="3.40.50.300">
    <property type="entry name" value="P-loop containing nucleotide triphosphate hydrolases"/>
    <property type="match status" value="1"/>
</dbReference>
<dbReference type="PANTHER" id="PTHR24221:SF606">
    <property type="entry name" value="COLICIN V SECRETION-PROCESSING ATP-BINDING PROTEIN"/>
    <property type="match status" value="1"/>
</dbReference>
<dbReference type="GO" id="GO:0016887">
    <property type="term" value="F:ATP hydrolysis activity"/>
    <property type="evidence" value="ECO:0007669"/>
    <property type="project" value="InterPro"/>
</dbReference>
<protein>
    <submittedName>
        <fullName evidence="11">RTX toxin</fullName>
    </submittedName>
</protein>
<feature type="domain" description="ABC transporter" evidence="8">
    <location>
        <begin position="492"/>
        <end position="702"/>
    </location>
</feature>
<feature type="transmembrane region" description="Helical" evidence="7">
    <location>
        <begin position="207"/>
        <end position="226"/>
    </location>
</feature>
<keyword evidence="6 7" id="KW-0472">Membrane</keyword>
<accession>A0A1Q5TGZ9</accession>
<dbReference type="EMBL" id="MKGQ01000052">
    <property type="protein sequence ID" value="OKO99481.1"/>
    <property type="molecule type" value="Genomic_DNA"/>
</dbReference>
<dbReference type="PROSITE" id="PS00211">
    <property type="entry name" value="ABC_TRANSPORTER_1"/>
    <property type="match status" value="1"/>
</dbReference>
<keyword evidence="2 7" id="KW-0812">Transmembrane</keyword>
<feature type="transmembrane region" description="Helical" evidence="7">
    <location>
        <begin position="317"/>
        <end position="337"/>
    </location>
</feature>
<dbReference type="Gene3D" id="3.90.70.10">
    <property type="entry name" value="Cysteine proteinases"/>
    <property type="match status" value="1"/>
</dbReference>
<evidence type="ECO:0000259" key="8">
    <source>
        <dbReference type="PROSITE" id="PS50893"/>
    </source>
</evidence>
<dbReference type="GO" id="GO:0008234">
    <property type="term" value="F:cysteine-type peptidase activity"/>
    <property type="evidence" value="ECO:0007669"/>
    <property type="project" value="InterPro"/>
</dbReference>
<dbReference type="InterPro" id="IPR027417">
    <property type="entry name" value="P-loop_NTPase"/>
</dbReference>
<dbReference type="GO" id="GO:0005886">
    <property type="term" value="C:plasma membrane"/>
    <property type="evidence" value="ECO:0007669"/>
    <property type="project" value="UniProtKB-SubCell"/>
</dbReference>
<dbReference type="SUPFAM" id="SSF90123">
    <property type="entry name" value="ABC transporter transmembrane region"/>
    <property type="match status" value="1"/>
</dbReference>
<keyword evidence="4" id="KW-0067">ATP-binding</keyword>
<dbReference type="Pfam" id="PF00664">
    <property type="entry name" value="ABC_membrane"/>
    <property type="match status" value="1"/>
</dbReference>
<dbReference type="SUPFAM" id="SSF52540">
    <property type="entry name" value="P-loop containing nucleoside triphosphate hydrolases"/>
    <property type="match status" value="1"/>
</dbReference>
<dbReference type="InterPro" id="IPR005074">
    <property type="entry name" value="Peptidase_C39"/>
</dbReference>
<dbReference type="STRING" id="1873482.Xedl_03630"/>
<keyword evidence="12" id="KW-1185">Reference proteome</keyword>
<dbReference type="SMART" id="SM00382">
    <property type="entry name" value="AAA"/>
    <property type="match status" value="1"/>
</dbReference>
<dbReference type="InterPro" id="IPR033838">
    <property type="entry name" value="CvaB_peptidase"/>
</dbReference>
<evidence type="ECO:0000256" key="1">
    <source>
        <dbReference type="ARBA" id="ARBA00004651"/>
    </source>
</evidence>
<comment type="subcellular location">
    <subcellularLocation>
        <location evidence="1">Cell membrane</location>
        <topology evidence="1">Multi-pass membrane protein</topology>
    </subcellularLocation>
</comment>
<dbReference type="InterPro" id="IPR017871">
    <property type="entry name" value="ABC_transporter-like_CS"/>
</dbReference>
<dbReference type="GO" id="GO:0006508">
    <property type="term" value="P:proteolysis"/>
    <property type="evidence" value="ECO:0007669"/>
    <property type="project" value="InterPro"/>
</dbReference>
<sequence length="702" mass="78851">MMSDYLESLTKKLNLKLTRNVPQILQSESSECGLACLAMISHYYGQRIDLFNLRSRYGISSRGATLDTLINIAENLGMKMRALTLDIHEIGELKTPCILHWNMNHFVVLIKSNKKQVVIHDPASGRKTIGIKSLSNHFTGVALEIWPNSEFVPIKEEKKLHLSRLLNNVVGLKNALLKILFFSLIIEAITLLIPVGTQLVMDHVIPASDYNLLAVICLGLFFLVIFRSGISIFRAWVSIVTGASIDIQWKSGLFNHLIRLPVSYFEKRQLGDIQARFSSLDTIRSTFTENIVTSVMDGIMSVGVFIMMWLYGGWLVWVVMGFTLIYIILRIYTYPLYKKISEEQMIKNASANSHFMESLYSISTLKALGIIESRSQRWVNLNAEAINSGIRLSRLDMMFTGINYFITVCDQIIILWLGATAVIDNSMTLGMFVAFNAYRGQFSERSVSLIDIFFRLKMLSLHNTRVSDIVLSETEKQMPERNLFPSGVPVNLEIRNLYYQYDILTSYILKNVNMNINAGESVAIIGPSGMGKTTLLKLMAGLLLPSEGNVLVNGLDIGKIGVNNYRKCISCVLQDDKLLSGSIAENISGFEQRINLQQVEVCARLSHIHEDITSMPMGYETLVGELGGNLSGGQKQRLLIARALYRKPLIIFMDEATSHLDVECEEKVNQSISQLNITRIIIAHRPSTISSADRVIDLGKLL</sequence>
<feature type="domain" description="ABC transmembrane type-1" evidence="9">
    <location>
        <begin position="179"/>
        <end position="458"/>
    </location>
</feature>
<gene>
    <name evidence="11" type="ORF">Xedl_03630</name>
</gene>
<evidence type="ECO:0000256" key="5">
    <source>
        <dbReference type="ARBA" id="ARBA00022989"/>
    </source>
</evidence>
<keyword evidence="3" id="KW-0547">Nucleotide-binding</keyword>
<proteinExistence type="predicted"/>
<organism evidence="11 12">
    <name type="scientific">Xenorhabdus eapokensis</name>
    <dbReference type="NCBI Taxonomy" id="1873482"/>
    <lineage>
        <taxon>Bacteria</taxon>
        <taxon>Pseudomonadati</taxon>
        <taxon>Pseudomonadota</taxon>
        <taxon>Gammaproteobacteria</taxon>
        <taxon>Enterobacterales</taxon>
        <taxon>Morganellaceae</taxon>
        <taxon>Xenorhabdus</taxon>
    </lineage>
</organism>
<feature type="transmembrane region" description="Helical" evidence="7">
    <location>
        <begin position="401"/>
        <end position="423"/>
    </location>
</feature>
<dbReference type="Pfam" id="PF00005">
    <property type="entry name" value="ABC_tran"/>
    <property type="match status" value="1"/>
</dbReference>
<evidence type="ECO:0000259" key="9">
    <source>
        <dbReference type="PROSITE" id="PS50929"/>
    </source>
</evidence>
<dbReference type="PROSITE" id="PS50893">
    <property type="entry name" value="ABC_TRANSPORTER_2"/>
    <property type="match status" value="1"/>
</dbReference>
<dbReference type="Gene3D" id="1.20.1560.10">
    <property type="entry name" value="ABC transporter type 1, transmembrane domain"/>
    <property type="match status" value="1"/>
</dbReference>
<dbReference type="CDD" id="cd18567">
    <property type="entry name" value="ABC_6TM_CvaB_RaxB_like"/>
    <property type="match status" value="1"/>
</dbReference>
<dbReference type="Proteomes" id="UP000186268">
    <property type="component" value="Unassembled WGS sequence"/>
</dbReference>
<reference evidence="11 12" key="1">
    <citation type="submission" date="2016-09" db="EMBL/GenBank/DDBJ databases">
        <title>Xenorhabdus thuongxuanensis sp. nov. and Xenorhabdus eapokensis sp. nov., isolated from Steinernema species.</title>
        <authorList>
            <person name="Kaempfer P."/>
            <person name="Tobias N.J."/>
            <person name="Phan Ke L."/>
            <person name="Bode H.B."/>
            <person name="Glaeser S.P."/>
        </authorList>
    </citation>
    <scope>NUCLEOTIDE SEQUENCE [LARGE SCALE GENOMIC DNA]</scope>
    <source>
        <strain evidence="11 12">DL20</strain>
    </source>
</reference>
<name>A0A1Q5TGZ9_9GAMM</name>
<dbReference type="AlphaFoldDB" id="A0A1Q5TGZ9"/>
<comment type="caution">
    <text evidence="11">The sequence shown here is derived from an EMBL/GenBank/DDBJ whole genome shotgun (WGS) entry which is preliminary data.</text>
</comment>
<evidence type="ECO:0000256" key="6">
    <source>
        <dbReference type="ARBA" id="ARBA00023136"/>
    </source>
</evidence>